<proteinExistence type="predicted"/>
<name>A0A9N8DSF8_9STRA</name>
<reference evidence="1" key="1">
    <citation type="submission" date="2020-06" db="EMBL/GenBank/DDBJ databases">
        <authorList>
            <consortium name="Plant Systems Biology data submission"/>
        </authorList>
    </citation>
    <scope>NUCLEOTIDE SEQUENCE</scope>
    <source>
        <strain evidence="1">D6</strain>
    </source>
</reference>
<accession>A0A9N8DSF8</accession>
<evidence type="ECO:0000313" key="2">
    <source>
        <dbReference type="Proteomes" id="UP001153069"/>
    </source>
</evidence>
<comment type="caution">
    <text evidence="1">The sequence shown here is derived from an EMBL/GenBank/DDBJ whole genome shotgun (WGS) entry which is preliminary data.</text>
</comment>
<gene>
    <name evidence="1" type="ORF">SEMRO_320_G116410.1</name>
</gene>
<dbReference type="EMBL" id="CAICTM010000319">
    <property type="protein sequence ID" value="CAB9507771.1"/>
    <property type="molecule type" value="Genomic_DNA"/>
</dbReference>
<evidence type="ECO:0000313" key="1">
    <source>
        <dbReference type="EMBL" id="CAB9507771.1"/>
    </source>
</evidence>
<dbReference type="Proteomes" id="UP001153069">
    <property type="component" value="Unassembled WGS sequence"/>
</dbReference>
<dbReference type="AlphaFoldDB" id="A0A9N8DSF8"/>
<organism evidence="1 2">
    <name type="scientific">Seminavis robusta</name>
    <dbReference type="NCBI Taxonomy" id="568900"/>
    <lineage>
        <taxon>Eukaryota</taxon>
        <taxon>Sar</taxon>
        <taxon>Stramenopiles</taxon>
        <taxon>Ochrophyta</taxon>
        <taxon>Bacillariophyta</taxon>
        <taxon>Bacillariophyceae</taxon>
        <taxon>Bacillariophycidae</taxon>
        <taxon>Naviculales</taxon>
        <taxon>Naviculaceae</taxon>
        <taxon>Seminavis</taxon>
    </lineage>
</organism>
<keyword evidence="2" id="KW-1185">Reference proteome</keyword>
<protein>
    <submittedName>
        <fullName evidence="1">Uncharacterized protein</fullName>
    </submittedName>
</protein>
<sequence>MMVIGTNGKIDSVHSSFGIVTILTAIQNNAGDQSVQEQALKSLRSLAFYDDTIRDCTGIPEVGGIVAILTAMENHLDNSQLQEEARMWDAQELGNQQKQSAIDIIRGYQSNSSSYEKLSEQLRSSGARLSGPLEFVMQRSE</sequence>
<dbReference type="OrthoDB" id="48177at2759"/>